<dbReference type="Proteomes" id="UP000078397">
    <property type="component" value="Unassembled WGS sequence"/>
</dbReference>
<comment type="caution">
    <text evidence="2">The sequence shown here is derived from an EMBL/GenBank/DDBJ whole genome shotgun (WGS) entry which is preliminary data.</text>
</comment>
<dbReference type="AlphaFoldDB" id="A0A179FVJ2"/>
<reference evidence="2 3" key="1">
    <citation type="journal article" date="2016" name="PLoS Pathog.">
        <title>Biosynthesis of antibiotic leucinostatins in bio-control fungus Purpureocillium lilacinum and their inhibition on phytophthora revealed by genome mining.</title>
        <authorList>
            <person name="Wang G."/>
            <person name="Liu Z."/>
            <person name="Lin R."/>
            <person name="Li E."/>
            <person name="Mao Z."/>
            <person name="Ling J."/>
            <person name="Yang Y."/>
            <person name="Yin W.B."/>
            <person name="Xie B."/>
        </authorList>
    </citation>
    <scope>NUCLEOTIDE SEQUENCE [LARGE SCALE GENOMIC DNA]</scope>
    <source>
        <strain evidence="2">170</strain>
    </source>
</reference>
<dbReference type="OrthoDB" id="4928074at2759"/>
<dbReference type="EMBL" id="LSBJ02000002">
    <property type="protein sequence ID" value="OAQ69676.1"/>
    <property type="molecule type" value="Genomic_DNA"/>
</dbReference>
<evidence type="ECO:0000256" key="1">
    <source>
        <dbReference type="SAM" id="SignalP"/>
    </source>
</evidence>
<dbReference type="GeneID" id="28855010"/>
<proteinExistence type="predicted"/>
<feature type="signal peptide" evidence="1">
    <location>
        <begin position="1"/>
        <end position="20"/>
    </location>
</feature>
<evidence type="ECO:0000313" key="2">
    <source>
        <dbReference type="EMBL" id="OAQ69676.1"/>
    </source>
</evidence>
<gene>
    <name evidence="2" type="ORF">VFPPC_13239</name>
</gene>
<keyword evidence="3" id="KW-1185">Reference proteome</keyword>
<dbReference type="KEGG" id="pchm:VFPPC_13239"/>
<protein>
    <submittedName>
        <fullName evidence="2">Uncharacterized protein</fullName>
    </submittedName>
</protein>
<dbReference type="RefSeq" id="XP_018146213.1">
    <property type="nucleotide sequence ID" value="XM_018291016.1"/>
</dbReference>
<name>A0A179FVJ2_METCM</name>
<dbReference type="SUPFAM" id="SSF56973">
    <property type="entry name" value="Aerolisin/ETX pore-forming domain"/>
    <property type="match status" value="1"/>
</dbReference>
<dbReference type="Gene3D" id="2.170.15.10">
    <property type="entry name" value="Proaerolysin, chain A, domain 3"/>
    <property type="match status" value="1"/>
</dbReference>
<organism evidence="2 3">
    <name type="scientific">Pochonia chlamydosporia 170</name>
    <dbReference type="NCBI Taxonomy" id="1380566"/>
    <lineage>
        <taxon>Eukaryota</taxon>
        <taxon>Fungi</taxon>
        <taxon>Dikarya</taxon>
        <taxon>Ascomycota</taxon>
        <taxon>Pezizomycotina</taxon>
        <taxon>Sordariomycetes</taxon>
        <taxon>Hypocreomycetidae</taxon>
        <taxon>Hypocreales</taxon>
        <taxon>Clavicipitaceae</taxon>
        <taxon>Pochonia</taxon>
    </lineage>
</organism>
<sequence length="270" mass="29517">MLSWAVVSVFFFTLCVQGAGVDLDTAIKPILSQIESNLKVDHQNPPYADTDKYWEGTCIQNWGKCPNLGKYRRNWIVNGNATAFYTANVETSTVNLGQKDSKMVLTTSTSTTESTTKGWTIGAKLSGTVGEDGTSAGAEISASYSETTTNGKTETRQVSHETFCEPGSECRIETWTFHAKIAGSCQWKPMLDCNGQHDQCAEQLGGCAQFDDVYRDNCLAGRPDDACEVQTPIYEQSGKPFTQIVLVSKKLNGEKKRSGVDQATTYKIIG</sequence>
<keyword evidence="1" id="KW-0732">Signal</keyword>
<feature type="chain" id="PRO_5008102053" evidence="1">
    <location>
        <begin position="21"/>
        <end position="270"/>
    </location>
</feature>
<accession>A0A179FVJ2</accession>
<evidence type="ECO:0000313" key="3">
    <source>
        <dbReference type="Proteomes" id="UP000078397"/>
    </source>
</evidence>